<dbReference type="PIRSF" id="PIRSF006769">
    <property type="entry name" value="RibD"/>
    <property type="match status" value="1"/>
</dbReference>
<evidence type="ECO:0000256" key="15">
    <source>
        <dbReference type="SAM" id="MobiDB-lite"/>
    </source>
</evidence>
<keyword evidence="7 14" id="KW-0479">Metal-binding</keyword>
<dbReference type="GO" id="GO:0008835">
    <property type="term" value="F:diaminohydroxyphosphoribosylaminopyrimidine deaminase activity"/>
    <property type="evidence" value="ECO:0007669"/>
    <property type="project" value="UniProtKB-EC"/>
</dbReference>
<comment type="similarity">
    <text evidence="5 14">In the C-terminal section; belongs to the HTP reductase family.</text>
</comment>
<evidence type="ECO:0000256" key="12">
    <source>
        <dbReference type="ARBA" id="ARBA00049861"/>
    </source>
</evidence>
<dbReference type="InterPro" id="IPR024072">
    <property type="entry name" value="DHFR-like_dom_sf"/>
</dbReference>
<evidence type="ECO:0000256" key="4">
    <source>
        <dbReference type="ARBA" id="ARBA00005259"/>
    </source>
</evidence>
<feature type="region of interest" description="Disordered" evidence="15">
    <location>
        <begin position="338"/>
        <end position="378"/>
    </location>
</feature>
<comment type="pathway">
    <text evidence="3 14">Cofactor biosynthesis; riboflavin biosynthesis; 5-amino-6-(D-ribitylamino)uracil from GTP: step 3/4.</text>
</comment>
<evidence type="ECO:0000256" key="3">
    <source>
        <dbReference type="ARBA" id="ARBA00004910"/>
    </source>
</evidence>
<keyword evidence="9 14" id="KW-0521">NADP</keyword>
<keyword evidence="18" id="KW-1185">Reference proteome</keyword>
<dbReference type="EC" id="3.5.4.26" evidence="14"/>
<comment type="catalytic activity">
    <reaction evidence="12 14">
        <text>5-amino-6-(5-phospho-D-ribitylamino)uracil + NADP(+) = 5-amino-6-(5-phospho-D-ribosylamino)uracil + NADPH + H(+)</text>
        <dbReference type="Rhea" id="RHEA:17845"/>
        <dbReference type="ChEBI" id="CHEBI:15378"/>
        <dbReference type="ChEBI" id="CHEBI:57783"/>
        <dbReference type="ChEBI" id="CHEBI:58349"/>
        <dbReference type="ChEBI" id="CHEBI:58421"/>
        <dbReference type="ChEBI" id="CHEBI:58453"/>
        <dbReference type="EC" id="1.1.1.193"/>
    </reaction>
</comment>
<dbReference type="Gene3D" id="3.40.140.10">
    <property type="entry name" value="Cytidine Deaminase, domain 2"/>
    <property type="match status" value="1"/>
</dbReference>
<dbReference type="CDD" id="cd01284">
    <property type="entry name" value="Riboflavin_deaminase-reductase"/>
    <property type="match status" value="1"/>
</dbReference>
<name>A0ABW4RRT4_9ACTN</name>
<keyword evidence="14 17" id="KW-0378">Hydrolase</keyword>
<comment type="pathway">
    <text evidence="2 14">Cofactor biosynthesis; riboflavin biosynthesis; 5-amino-6-(D-ribitylamino)uracil from GTP: step 2/4.</text>
</comment>
<keyword evidence="6 14" id="KW-0686">Riboflavin biosynthesis</keyword>
<comment type="caution">
    <text evidence="17">The sequence shown here is derived from an EMBL/GenBank/DDBJ whole genome shotgun (WGS) entry which is preliminary data.</text>
</comment>
<comment type="function">
    <text evidence="1 14">Converts 2,5-diamino-6-(ribosylamino)-4(3h)-pyrimidinone 5'-phosphate into 5-amino-6-(ribosylamino)-2,4(1h,3h)-pyrimidinedione 5'-phosphate.</text>
</comment>
<evidence type="ECO:0000256" key="5">
    <source>
        <dbReference type="ARBA" id="ARBA00007417"/>
    </source>
</evidence>
<dbReference type="Pfam" id="PF01872">
    <property type="entry name" value="RibD_C"/>
    <property type="match status" value="1"/>
</dbReference>
<evidence type="ECO:0000313" key="18">
    <source>
        <dbReference type="Proteomes" id="UP001597326"/>
    </source>
</evidence>
<dbReference type="PANTHER" id="PTHR38011:SF7">
    <property type="entry name" value="2,5-DIAMINO-6-RIBOSYLAMINO-4(3H)-PYRIMIDINONE 5'-PHOSPHATE REDUCTASE"/>
    <property type="match status" value="1"/>
</dbReference>
<evidence type="ECO:0000256" key="13">
    <source>
        <dbReference type="ARBA" id="ARBA00049886"/>
    </source>
</evidence>
<evidence type="ECO:0000256" key="7">
    <source>
        <dbReference type="ARBA" id="ARBA00022723"/>
    </source>
</evidence>
<reference evidence="18" key="1">
    <citation type="journal article" date="2019" name="Int. J. Syst. Evol. Microbiol.">
        <title>The Global Catalogue of Microorganisms (GCM) 10K type strain sequencing project: providing services to taxonomists for standard genome sequencing and annotation.</title>
        <authorList>
            <consortium name="The Broad Institute Genomics Platform"/>
            <consortium name="The Broad Institute Genome Sequencing Center for Infectious Disease"/>
            <person name="Wu L."/>
            <person name="Ma J."/>
        </authorList>
    </citation>
    <scope>NUCLEOTIDE SEQUENCE [LARGE SCALE GENOMIC DNA]</scope>
    <source>
        <strain evidence="18">CAIM 431</strain>
    </source>
</reference>
<evidence type="ECO:0000256" key="1">
    <source>
        <dbReference type="ARBA" id="ARBA00002151"/>
    </source>
</evidence>
<evidence type="ECO:0000256" key="2">
    <source>
        <dbReference type="ARBA" id="ARBA00004882"/>
    </source>
</evidence>
<accession>A0ABW4RRT4</accession>
<evidence type="ECO:0000256" key="10">
    <source>
        <dbReference type="ARBA" id="ARBA00023002"/>
    </source>
</evidence>
<dbReference type="RefSeq" id="WP_386751510.1">
    <property type="nucleotide sequence ID" value="NZ_BAAAIX010000028.1"/>
</dbReference>
<gene>
    <name evidence="17" type="primary">ribD</name>
    <name evidence="17" type="ORF">ACFSCS_02385</name>
</gene>
<sequence length="378" mass="39772">MHQPTIPHQTDHALMAMALELARQGPEADPNPRVGCVLATPDGEVVGRGWHRGAGTAHAEVVALQQAGAAARGATAYVTLEPCDHTGRTGPCSHALVAAGISRVVHAQHDPNPVAAGGAERLRRAGLVVEGGLLADRAHALNRTWTHLARHGRPFVTWKFAATLDGRSAAADGSSQWITGAALRARVGELRSRCGAVVVGSGTLQRDDPRLTARDAAGELLQHQPLRAVMGLAEVPGQARVRGADGRFRHLATRDPQQALTALAAEGVHHVWLEGGPRLAAAFWRAGLVDEVLACLAPVLLGAGTAAVADLGIAGIEQAARLRLERVEQVEQDLLLVLRPRADGDPAPPEAPRDGTKHDEKTTDHTPGLPTGQRTKED</sequence>
<dbReference type="InterPro" id="IPR016192">
    <property type="entry name" value="APOBEC/CMP_deaminase_Zn-bd"/>
</dbReference>
<keyword evidence="11" id="KW-0511">Multifunctional enzyme</keyword>
<dbReference type="SUPFAM" id="SSF53597">
    <property type="entry name" value="Dihydrofolate reductase-like"/>
    <property type="match status" value="1"/>
</dbReference>
<dbReference type="InterPro" id="IPR004794">
    <property type="entry name" value="Eubact_RibD"/>
</dbReference>
<evidence type="ECO:0000256" key="14">
    <source>
        <dbReference type="PIRNR" id="PIRNR006769"/>
    </source>
</evidence>
<dbReference type="PROSITE" id="PS51747">
    <property type="entry name" value="CYT_DCMP_DEAMINASES_2"/>
    <property type="match status" value="1"/>
</dbReference>
<proteinExistence type="inferred from homology"/>
<dbReference type="PANTHER" id="PTHR38011">
    <property type="entry name" value="DIHYDROFOLATE REDUCTASE FAMILY PROTEIN (AFU_ORTHOLOGUE AFUA_8G06820)"/>
    <property type="match status" value="1"/>
</dbReference>
<dbReference type="Gene3D" id="3.40.430.10">
    <property type="entry name" value="Dihydrofolate Reductase, subunit A"/>
    <property type="match status" value="2"/>
</dbReference>
<comment type="catalytic activity">
    <reaction evidence="13 14">
        <text>2,5-diamino-6-hydroxy-4-(5-phosphoribosylamino)-pyrimidine + H2O + H(+) = 5-amino-6-(5-phospho-D-ribosylamino)uracil + NH4(+)</text>
        <dbReference type="Rhea" id="RHEA:21868"/>
        <dbReference type="ChEBI" id="CHEBI:15377"/>
        <dbReference type="ChEBI" id="CHEBI:15378"/>
        <dbReference type="ChEBI" id="CHEBI:28938"/>
        <dbReference type="ChEBI" id="CHEBI:58453"/>
        <dbReference type="ChEBI" id="CHEBI:58614"/>
        <dbReference type="EC" id="3.5.4.26"/>
    </reaction>
</comment>
<dbReference type="NCBIfam" id="TIGR00326">
    <property type="entry name" value="eubact_ribD"/>
    <property type="match status" value="1"/>
</dbReference>
<comment type="similarity">
    <text evidence="4 14">In the N-terminal section; belongs to the cytidine and deoxycytidylate deaminase family.</text>
</comment>
<dbReference type="InterPro" id="IPR016193">
    <property type="entry name" value="Cytidine_deaminase-like"/>
</dbReference>
<feature type="compositionally biased region" description="Basic and acidic residues" evidence="15">
    <location>
        <begin position="351"/>
        <end position="364"/>
    </location>
</feature>
<dbReference type="InterPro" id="IPR002734">
    <property type="entry name" value="RibDG_C"/>
</dbReference>
<evidence type="ECO:0000256" key="11">
    <source>
        <dbReference type="ARBA" id="ARBA00023268"/>
    </source>
</evidence>
<dbReference type="InterPro" id="IPR050765">
    <property type="entry name" value="Riboflavin_Biosynth_HTPR"/>
</dbReference>
<keyword evidence="10 14" id="KW-0560">Oxidoreductase</keyword>
<protein>
    <recommendedName>
        <fullName evidence="14">Riboflavin biosynthesis protein RibD</fullName>
    </recommendedName>
    <domain>
        <recommendedName>
            <fullName evidence="14">Diaminohydroxyphosphoribosylaminopyrimidine deaminase</fullName>
            <shortName evidence="14">DRAP deaminase</shortName>
            <ecNumber evidence="14">3.5.4.26</ecNumber>
        </recommendedName>
        <alternativeName>
            <fullName evidence="14">Riboflavin-specific deaminase</fullName>
        </alternativeName>
    </domain>
    <domain>
        <recommendedName>
            <fullName evidence="14">5-amino-6-(5-phosphoribosylamino)uracil reductase</fullName>
            <ecNumber evidence="14">1.1.1.193</ecNumber>
        </recommendedName>
        <alternativeName>
            <fullName evidence="14">HTP reductase</fullName>
        </alternativeName>
    </domain>
</protein>
<dbReference type="Proteomes" id="UP001597326">
    <property type="component" value="Unassembled WGS sequence"/>
</dbReference>
<evidence type="ECO:0000313" key="17">
    <source>
        <dbReference type="EMBL" id="MFD1889031.1"/>
    </source>
</evidence>
<dbReference type="EMBL" id="JBHUFZ010000005">
    <property type="protein sequence ID" value="MFD1889031.1"/>
    <property type="molecule type" value="Genomic_DNA"/>
</dbReference>
<dbReference type="GO" id="GO:0008703">
    <property type="term" value="F:5-amino-6-(5-phosphoribosylamino)uracil reductase activity"/>
    <property type="evidence" value="ECO:0007669"/>
    <property type="project" value="UniProtKB-EC"/>
</dbReference>
<keyword evidence="8 14" id="KW-0862">Zinc</keyword>
<dbReference type="InterPro" id="IPR002125">
    <property type="entry name" value="CMP_dCMP_dom"/>
</dbReference>
<dbReference type="EC" id="1.1.1.193" evidence="14"/>
<dbReference type="PROSITE" id="PS00903">
    <property type="entry name" value="CYT_DCMP_DEAMINASES_1"/>
    <property type="match status" value="1"/>
</dbReference>
<evidence type="ECO:0000259" key="16">
    <source>
        <dbReference type="PROSITE" id="PS51747"/>
    </source>
</evidence>
<evidence type="ECO:0000256" key="9">
    <source>
        <dbReference type="ARBA" id="ARBA00022857"/>
    </source>
</evidence>
<comment type="cofactor">
    <cofactor evidence="14">
        <name>Zn(2+)</name>
        <dbReference type="ChEBI" id="CHEBI:29105"/>
    </cofactor>
    <text evidence="14">Binds 1 zinc ion.</text>
</comment>
<dbReference type="Pfam" id="PF00383">
    <property type="entry name" value="dCMP_cyt_deam_1"/>
    <property type="match status" value="1"/>
</dbReference>
<evidence type="ECO:0000256" key="6">
    <source>
        <dbReference type="ARBA" id="ARBA00022619"/>
    </source>
</evidence>
<dbReference type="SUPFAM" id="SSF53927">
    <property type="entry name" value="Cytidine deaminase-like"/>
    <property type="match status" value="1"/>
</dbReference>
<feature type="domain" description="CMP/dCMP-type deaminase" evidence="16">
    <location>
        <begin position="9"/>
        <end position="130"/>
    </location>
</feature>
<evidence type="ECO:0000256" key="8">
    <source>
        <dbReference type="ARBA" id="ARBA00022833"/>
    </source>
</evidence>
<organism evidence="17 18">
    <name type="scientific">Luteococcus peritonei</name>
    <dbReference type="NCBI Taxonomy" id="88874"/>
    <lineage>
        <taxon>Bacteria</taxon>
        <taxon>Bacillati</taxon>
        <taxon>Actinomycetota</taxon>
        <taxon>Actinomycetes</taxon>
        <taxon>Propionibacteriales</taxon>
        <taxon>Propionibacteriaceae</taxon>
        <taxon>Luteococcus</taxon>
    </lineage>
</organism>